<dbReference type="InterPro" id="IPR004843">
    <property type="entry name" value="Calcineurin-like_PHP"/>
</dbReference>
<dbReference type="Gene3D" id="3.60.21.10">
    <property type="match status" value="1"/>
</dbReference>
<dbReference type="SUPFAM" id="SSF56300">
    <property type="entry name" value="Metallo-dependent phosphatases"/>
    <property type="match status" value="1"/>
</dbReference>
<dbReference type="EMBL" id="MN739221">
    <property type="protein sequence ID" value="QHS94398.1"/>
    <property type="molecule type" value="Genomic_DNA"/>
</dbReference>
<proteinExistence type="predicted"/>
<accession>A0A6C0BSL4</accession>
<dbReference type="Pfam" id="PF00149">
    <property type="entry name" value="Metallophos"/>
    <property type="match status" value="1"/>
</dbReference>
<organism evidence="2">
    <name type="scientific">viral metagenome</name>
    <dbReference type="NCBI Taxonomy" id="1070528"/>
    <lineage>
        <taxon>unclassified sequences</taxon>
        <taxon>metagenomes</taxon>
        <taxon>organismal metagenomes</taxon>
    </lineage>
</organism>
<reference evidence="2" key="1">
    <citation type="journal article" date="2020" name="Nature">
        <title>Giant virus diversity and host interactions through global metagenomics.</title>
        <authorList>
            <person name="Schulz F."/>
            <person name="Roux S."/>
            <person name="Paez-Espino D."/>
            <person name="Jungbluth S."/>
            <person name="Walsh D.A."/>
            <person name="Denef V.J."/>
            <person name="McMahon K.D."/>
            <person name="Konstantinidis K.T."/>
            <person name="Eloe-Fadrosh E.A."/>
            <person name="Kyrpides N.C."/>
            <person name="Woyke T."/>
        </authorList>
    </citation>
    <scope>NUCLEOTIDE SEQUENCE</scope>
    <source>
        <strain evidence="2">GVMAG-M-3300018416-26</strain>
    </source>
</reference>
<protein>
    <recommendedName>
        <fullName evidence="1">Calcineurin-like phosphoesterase domain-containing protein</fullName>
    </recommendedName>
</protein>
<dbReference type="InterPro" id="IPR029052">
    <property type="entry name" value="Metallo-depent_PP-like"/>
</dbReference>
<sequence length="261" mass="30460">MLIDIVSDLHVDYWKTYPYDWSVGKKSDYVIIAGDISDHLSDVVRELKKACGIYKDVLYVEGNHESSYYMNDLYYANNYINKEMSSYSNFNNLSNTCFIKDDVAFIGACGWWDFNIYKPSVSIKEGIDCFNTSWNTLRSLSKREIVDNIINAAQRDAINIQEKIIALKKKYKICLVLHTVPHKDLISKKYPVNENEKSHYGNSIIQSIIENEDSVKYVVFGHNHDSCFEKYMLSKLFINNARGRPKDYNRRNYYPLQINIS</sequence>
<name>A0A6C0BSL4_9ZZZZ</name>
<dbReference type="AlphaFoldDB" id="A0A6C0BSL4"/>
<dbReference type="PANTHER" id="PTHR37844:SF2">
    <property type="entry name" value="SER_THR PROTEIN PHOSPHATASE SUPERFAMILY (AFU_ORTHOLOGUE AFUA_1G14840)"/>
    <property type="match status" value="1"/>
</dbReference>
<dbReference type="GO" id="GO:0016787">
    <property type="term" value="F:hydrolase activity"/>
    <property type="evidence" value="ECO:0007669"/>
    <property type="project" value="InterPro"/>
</dbReference>
<evidence type="ECO:0000313" key="2">
    <source>
        <dbReference type="EMBL" id="QHS94398.1"/>
    </source>
</evidence>
<feature type="domain" description="Calcineurin-like phosphoesterase" evidence="1">
    <location>
        <begin position="1"/>
        <end position="225"/>
    </location>
</feature>
<dbReference type="PANTHER" id="PTHR37844">
    <property type="entry name" value="SER/THR PROTEIN PHOSPHATASE SUPERFAMILY (AFU_ORTHOLOGUE AFUA_1G14840)"/>
    <property type="match status" value="1"/>
</dbReference>
<evidence type="ECO:0000259" key="1">
    <source>
        <dbReference type="Pfam" id="PF00149"/>
    </source>
</evidence>